<keyword evidence="2" id="KW-1185">Reference proteome</keyword>
<organism evidence="1 2">
    <name type="scientific">Brachionus plicatilis</name>
    <name type="common">Marine rotifer</name>
    <name type="synonym">Brachionus muelleri</name>
    <dbReference type="NCBI Taxonomy" id="10195"/>
    <lineage>
        <taxon>Eukaryota</taxon>
        <taxon>Metazoa</taxon>
        <taxon>Spiralia</taxon>
        <taxon>Gnathifera</taxon>
        <taxon>Rotifera</taxon>
        <taxon>Eurotatoria</taxon>
        <taxon>Monogononta</taxon>
        <taxon>Pseudotrocha</taxon>
        <taxon>Ploima</taxon>
        <taxon>Brachionidae</taxon>
        <taxon>Brachionus</taxon>
    </lineage>
</organism>
<dbReference type="EMBL" id="REGN01003972">
    <property type="protein sequence ID" value="RNA19825.1"/>
    <property type="molecule type" value="Genomic_DNA"/>
</dbReference>
<dbReference type="Proteomes" id="UP000276133">
    <property type="component" value="Unassembled WGS sequence"/>
</dbReference>
<dbReference type="AlphaFoldDB" id="A0A3M7R9B9"/>
<evidence type="ECO:0000313" key="2">
    <source>
        <dbReference type="Proteomes" id="UP000276133"/>
    </source>
</evidence>
<evidence type="ECO:0000313" key="1">
    <source>
        <dbReference type="EMBL" id="RNA19825.1"/>
    </source>
</evidence>
<comment type="caution">
    <text evidence="1">The sequence shown here is derived from an EMBL/GenBank/DDBJ whole genome shotgun (WGS) entry which is preliminary data.</text>
</comment>
<proteinExistence type="predicted"/>
<accession>A0A3M7R9B9</accession>
<sequence length="76" mass="8379">MSGPVAASLSSLLKAKINLFIKKGLLENRLSGRPNDCQPKSKANKNSCGAALSNKGIRLNFSFWFQKDNQKEINKI</sequence>
<reference evidence="1 2" key="1">
    <citation type="journal article" date="2018" name="Sci. Rep.">
        <title>Genomic signatures of local adaptation to the degree of environmental predictability in rotifers.</title>
        <authorList>
            <person name="Franch-Gras L."/>
            <person name="Hahn C."/>
            <person name="Garcia-Roger E.M."/>
            <person name="Carmona M.J."/>
            <person name="Serra M."/>
            <person name="Gomez A."/>
        </authorList>
    </citation>
    <scope>NUCLEOTIDE SEQUENCE [LARGE SCALE GENOMIC DNA]</scope>
    <source>
        <strain evidence="1">HYR1</strain>
    </source>
</reference>
<name>A0A3M7R9B9_BRAPC</name>
<protein>
    <submittedName>
        <fullName evidence="1">Uncharacterized protein</fullName>
    </submittedName>
</protein>
<gene>
    <name evidence="1" type="ORF">BpHYR1_033418</name>
</gene>